<evidence type="ECO:0000256" key="1">
    <source>
        <dbReference type="ARBA" id="ARBA00004123"/>
    </source>
</evidence>
<feature type="region of interest" description="Disordered" evidence="4">
    <location>
        <begin position="1"/>
        <end position="71"/>
    </location>
</feature>
<feature type="compositionally biased region" description="Basic residues" evidence="4">
    <location>
        <begin position="1"/>
        <end position="10"/>
    </location>
</feature>
<name>A0ABR3ZUY7_9PEZI</name>
<dbReference type="SMART" id="SM00066">
    <property type="entry name" value="GAL4"/>
    <property type="match status" value="1"/>
</dbReference>
<dbReference type="PROSITE" id="PS00463">
    <property type="entry name" value="ZN2_CY6_FUNGAL_1"/>
    <property type="match status" value="1"/>
</dbReference>
<evidence type="ECO:0000256" key="3">
    <source>
        <dbReference type="ARBA" id="ARBA00023242"/>
    </source>
</evidence>
<sequence>MTAARSKKRTASLDDSGDEQQAGGSMSPSDGTPGSGSGAGSVSNDQNGDSGAGNGANSGSGGAQPLRKRKRRVVSCAECHRRKQKCDRNMPCKACIDRKMEASCHYETVAMSRERHHMRVLEAATYGRALQAGGTMPVKAAGFGYAQSAANTLGFLNRLDGGRGNNVAGGGDVGEQLLGLGGNGGGEGGITDSATLASMVSERLDGSNNVVPTAEAAHAAAVAEQQFYYQQNNGNSASQLQAKQAATRQQQHESHKLIHSQHPSFDHQHHQRPQIGDPYGTADRYRALVRELPPRAAIDRLVDTYFVEYNWNYFAIDEDVFQKQLSDWTDVAMGPFGTLQSPNQLSPDLRAFPALLFNVMSMGLLMLEASNEEHMAFFEGIKHANNATPEDLALDYSEAGMGILNLLGKRQMSFTTVLAGFARGAFLKYVALITEAWHVIGGAIRDAQEVGLHRSSMDPKPWANTAEAVLENQWEIQRRRRLWMTLVSWDIQMGVILGRPITVDPTARMTLPIDCIMPKTYAERSTMPVQARGENDPPTPLSRAIWSFEAISPLRPILEFEKEGPCPRDFSRIDELHEKIVDIESRTPPVFRMENPDTRYDDLPGFGWLRSIRATMPQIMIFNYMALHRPYIFTRAKSRTEALKACIRMLQVQRMHFASLKPQQYKTFSLFFGTFDSLVLMAAIYILFPKEHPELLPEAIQHYRWSVQRFEIMMEHYSLARSALGVLHAIYLRLRKTLGISFLENDHGLSGILGPGAAPVDDLTLSNIDPSLKGDGPVLGDVGKKGSEAQGTNGSATASSSRTPGGVSSGSVLSSGASDVFTNGKNTPTAESAAAGALGANGATGNGSLGLGQTAQQQQNEPEPLTSSSLLDPQLASQGFEGLAGTHDGTAEQAMVDSFFPDNFDWSSLPPICPTGDLAYNILLGVSDGSAPSAWGSGGGANGGSLMGGIGGTSMDLLNNVSSGVGDLSADLDAADAAALAAVSAARTAAAESNARGSAPPQQQQQQPGVDGNGPGVNSSIDGTVIPWQFEGDFGNNSLWSLLNNYNSF</sequence>
<feature type="compositionally biased region" description="Low complexity" evidence="4">
    <location>
        <begin position="23"/>
        <end position="32"/>
    </location>
</feature>
<dbReference type="Gene3D" id="4.10.240.10">
    <property type="entry name" value="Zn(2)-C6 fungal-type DNA-binding domain"/>
    <property type="match status" value="1"/>
</dbReference>
<dbReference type="EMBL" id="JAWCUI010000001">
    <property type="protein sequence ID" value="KAL1903403.1"/>
    <property type="molecule type" value="Genomic_DNA"/>
</dbReference>
<dbReference type="Pfam" id="PF00172">
    <property type="entry name" value="Zn_clus"/>
    <property type="match status" value="1"/>
</dbReference>
<feature type="region of interest" description="Disordered" evidence="4">
    <location>
        <begin position="774"/>
        <end position="812"/>
    </location>
</feature>
<evidence type="ECO:0000313" key="6">
    <source>
        <dbReference type="EMBL" id="KAL1903403.1"/>
    </source>
</evidence>
<comment type="caution">
    <text evidence="6">The sequence shown here is derived from an EMBL/GenBank/DDBJ whole genome shotgun (WGS) entry which is preliminary data.</text>
</comment>
<dbReference type="SUPFAM" id="SSF57701">
    <property type="entry name" value="Zn2/Cys6 DNA-binding domain"/>
    <property type="match status" value="1"/>
</dbReference>
<organism evidence="6 7">
    <name type="scientific">Sporothrix stenoceras</name>
    <dbReference type="NCBI Taxonomy" id="5173"/>
    <lineage>
        <taxon>Eukaryota</taxon>
        <taxon>Fungi</taxon>
        <taxon>Dikarya</taxon>
        <taxon>Ascomycota</taxon>
        <taxon>Pezizomycotina</taxon>
        <taxon>Sordariomycetes</taxon>
        <taxon>Sordariomycetidae</taxon>
        <taxon>Ophiostomatales</taxon>
        <taxon>Ophiostomataceae</taxon>
        <taxon>Sporothrix</taxon>
    </lineage>
</organism>
<evidence type="ECO:0000256" key="4">
    <source>
        <dbReference type="SAM" id="MobiDB-lite"/>
    </source>
</evidence>
<protein>
    <recommendedName>
        <fullName evidence="5">Zn(2)-C6 fungal-type domain-containing protein</fullName>
    </recommendedName>
</protein>
<dbReference type="PROSITE" id="PS50048">
    <property type="entry name" value="ZN2_CY6_FUNGAL_2"/>
    <property type="match status" value="1"/>
</dbReference>
<reference evidence="6 7" key="1">
    <citation type="journal article" date="2024" name="IMA Fungus">
        <title>IMA Genome - F19 : A genome assembly and annotation guide to empower mycologists, including annotated draft genome sequences of Ceratocystis pirilliformis, Diaporthe australafricana, Fusarium ophioides, Paecilomyces lecythidis, and Sporothrix stenoceras.</title>
        <authorList>
            <person name="Aylward J."/>
            <person name="Wilson A.M."/>
            <person name="Visagie C.M."/>
            <person name="Spraker J."/>
            <person name="Barnes I."/>
            <person name="Buitendag C."/>
            <person name="Ceriani C."/>
            <person name="Del Mar Angel L."/>
            <person name="du Plessis D."/>
            <person name="Fuchs T."/>
            <person name="Gasser K."/>
            <person name="Kramer D."/>
            <person name="Li W."/>
            <person name="Munsamy K."/>
            <person name="Piso A."/>
            <person name="Price J.L."/>
            <person name="Sonnekus B."/>
            <person name="Thomas C."/>
            <person name="van der Nest A."/>
            <person name="van Dijk A."/>
            <person name="van Heerden A."/>
            <person name="van Vuuren N."/>
            <person name="Yilmaz N."/>
            <person name="Duong T.A."/>
            <person name="van der Merwe N.A."/>
            <person name="Wingfield M.J."/>
            <person name="Wingfield B.D."/>
        </authorList>
    </citation>
    <scope>NUCLEOTIDE SEQUENCE [LARGE SCALE GENOMIC DNA]</scope>
    <source>
        <strain evidence="6 7">CMW 5346</strain>
    </source>
</reference>
<dbReference type="InterPro" id="IPR001138">
    <property type="entry name" value="Zn2Cys6_DnaBD"/>
</dbReference>
<comment type="subcellular location">
    <subcellularLocation>
        <location evidence="1">Nucleus</location>
    </subcellularLocation>
</comment>
<feature type="region of interest" description="Disordered" evidence="4">
    <location>
        <begin position="991"/>
        <end position="1022"/>
    </location>
</feature>
<keyword evidence="3" id="KW-0539">Nucleus</keyword>
<feature type="compositionally biased region" description="Gly residues" evidence="4">
    <location>
        <begin position="50"/>
        <end position="62"/>
    </location>
</feature>
<gene>
    <name evidence="6" type="ORF">Sste5346_000029</name>
</gene>
<feature type="compositionally biased region" description="Polar residues" evidence="4">
    <location>
        <begin position="789"/>
        <end position="803"/>
    </location>
</feature>
<dbReference type="InterPro" id="IPR007219">
    <property type="entry name" value="XnlR_reg_dom"/>
</dbReference>
<evidence type="ECO:0000259" key="5">
    <source>
        <dbReference type="PROSITE" id="PS50048"/>
    </source>
</evidence>
<dbReference type="Pfam" id="PF04082">
    <property type="entry name" value="Fungal_trans"/>
    <property type="match status" value="1"/>
</dbReference>
<evidence type="ECO:0000313" key="7">
    <source>
        <dbReference type="Proteomes" id="UP001583186"/>
    </source>
</evidence>
<keyword evidence="2" id="KW-0479">Metal-binding</keyword>
<accession>A0ABR3ZUY7</accession>
<feature type="compositionally biased region" description="Low complexity" evidence="4">
    <location>
        <begin position="40"/>
        <end position="49"/>
    </location>
</feature>
<proteinExistence type="predicted"/>
<feature type="compositionally biased region" description="Polar residues" evidence="4">
    <location>
        <begin position="853"/>
        <end position="870"/>
    </location>
</feature>
<dbReference type="InterPro" id="IPR036864">
    <property type="entry name" value="Zn2-C6_fun-type_DNA-bd_sf"/>
</dbReference>
<dbReference type="PANTHER" id="PTHR31001:SF87">
    <property type="entry name" value="COL-21"/>
    <property type="match status" value="1"/>
</dbReference>
<dbReference type="CDD" id="cd12148">
    <property type="entry name" value="fungal_TF_MHR"/>
    <property type="match status" value="1"/>
</dbReference>
<feature type="compositionally biased region" description="Low complexity" evidence="4">
    <location>
        <begin position="991"/>
        <end position="1008"/>
    </location>
</feature>
<keyword evidence="7" id="KW-1185">Reference proteome</keyword>
<dbReference type="SMART" id="SM00906">
    <property type="entry name" value="Fungal_trans"/>
    <property type="match status" value="1"/>
</dbReference>
<dbReference type="Proteomes" id="UP001583186">
    <property type="component" value="Unassembled WGS sequence"/>
</dbReference>
<dbReference type="InterPro" id="IPR050613">
    <property type="entry name" value="Sec_Metabolite_Reg"/>
</dbReference>
<feature type="domain" description="Zn(2)-C6 fungal-type" evidence="5">
    <location>
        <begin position="75"/>
        <end position="106"/>
    </location>
</feature>
<dbReference type="PANTHER" id="PTHR31001">
    <property type="entry name" value="UNCHARACTERIZED TRANSCRIPTIONAL REGULATORY PROTEIN"/>
    <property type="match status" value="1"/>
</dbReference>
<feature type="region of interest" description="Disordered" evidence="4">
    <location>
        <begin position="837"/>
        <end position="870"/>
    </location>
</feature>
<dbReference type="CDD" id="cd00067">
    <property type="entry name" value="GAL4"/>
    <property type="match status" value="1"/>
</dbReference>
<evidence type="ECO:0000256" key="2">
    <source>
        <dbReference type="ARBA" id="ARBA00022723"/>
    </source>
</evidence>